<sequence length="236" mass="27235">MSPILSNSHHQAGMKIGLLGGTFDPIHFGHIKPAIEVQQQLGLDKIWLMPNHIPPHKQTTQVSSQHRLAMARLVCQQYDHFEVCDIEINRDTPSYSATTLELLTQQYPQHQFYFIMGTDSFINLPSWYQWQSIFNLCHLVVCQRPGWQLDKNSPMADLLIQNAKVPALAKTGKIFPVDVSLQDISSTEIRRFLKNVPFEQQKTTHNTKVFVNTEIANMLPFVIQQYICEHHLYQNK</sequence>
<feature type="domain" description="Cytidyltransferase-like" evidence="12">
    <location>
        <begin position="18"/>
        <end position="191"/>
    </location>
</feature>
<protein>
    <recommendedName>
        <fullName evidence="11">Probable nicotinate-nucleotide adenylyltransferase</fullName>
        <ecNumber evidence="11">2.7.7.18</ecNumber>
    </recommendedName>
    <alternativeName>
        <fullName evidence="11">Deamido-NAD(+) diphosphorylase</fullName>
    </alternativeName>
    <alternativeName>
        <fullName evidence="11">Deamido-NAD(+) pyrophosphorylase</fullName>
    </alternativeName>
    <alternativeName>
        <fullName evidence="11">Nicotinate mononucleotide adenylyltransferase</fullName>
        <shortName evidence="11">NaMN adenylyltransferase</shortName>
    </alternativeName>
</protein>
<dbReference type="Proteomes" id="UP001202134">
    <property type="component" value="Unassembled WGS sequence"/>
</dbReference>
<comment type="similarity">
    <text evidence="3 11">Belongs to the NadD family.</text>
</comment>
<evidence type="ECO:0000256" key="8">
    <source>
        <dbReference type="ARBA" id="ARBA00022840"/>
    </source>
</evidence>
<evidence type="ECO:0000256" key="7">
    <source>
        <dbReference type="ARBA" id="ARBA00022741"/>
    </source>
</evidence>
<comment type="pathway">
    <text evidence="2 11">Cofactor biosynthesis; NAD(+) biosynthesis; deamido-NAD(+) from nicotinate D-ribonucleotide: step 1/1.</text>
</comment>
<comment type="function">
    <text evidence="1 11">Catalyzes the reversible adenylation of nicotinate mononucleotide (NaMN) to nicotinic acid adenine dinucleotide (NaAD).</text>
</comment>
<evidence type="ECO:0000256" key="3">
    <source>
        <dbReference type="ARBA" id="ARBA00009014"/>
    </source>
</evidence>
<evidence type="ECO:0000256" key="10">
    <source>
        <dbReference type="ARBA" id="ARBA00048721"/>
    </source>
</evidence>
<dbReference type="EMBL" id="JAKIKU010000001">
    <property type="protein sequence ID" value="MCL1043781.1"/>
    <property type="molecule type" value="Genomic_DNA"/>
</dbReference>
<keyword evidence="9 11" id="KW-0520">NAD</keyword>
<evidence type="ECO:0000256" key="11">
    <source>
        <dbReference type="HAMAP-Rule" id="MF_00244"/>
    </source>
</evidence>
<evidence type="ECO:0000256" key="5">
    <source>
        <dbReference type="ARBA" id="ARBA00022679"/>
    </source>
</evidence>
<dbReference type="NCBIfam" id="NF000840">
    <property type="entry name" value="PRK00071.1-3"/>
    <property type="match status" value="1"/>
</dbReference>
<evidence type="ECO:0000259" key="12">
    <source>
        <dbReference type="Pfam" id="PF01467"/>
    </source>
</evidence>
<dbReference type="InterPro" id="IPR014729">
    <property type="entry name" value="Rossmann-like_a/b/a_fold"/>
</dbReference>
<organism evidence="13 14">
    <name type="scientific">Shewanella electrodiphila</name>
    <dbReference type="NCBI Taxonomy" id="934143"/>
    <lineage>
        <taxon>Bacteria</taxon>
        <taxon>Pseudomonadati</taxon>
        <taxon>Pseudomonadota</taxon>
        <taxon>Gammaproteobacteria</taxon>
        <taxon>Alteromonadales</taxon>
        <taxon>Shewanellaceae</taxon>
        <taxon>Shewanella</taxon>
    </lineage>
</organism>
<dbReference type="Pfam" id="PF01467">
    <property type="entry name" value="CTP_transf_like"/>
    <property type="match status" value="1"/>
</dbReference>
<dbReference type="NCBIfam" id="TIGR00482">
    <property type="entry name" value="nicotinate (nicotinamide) nucleotide adenylyltransferase"/>
    <property type="match status" value="1"/>
</dbReference>
<keyword evidence="4 11" id="KW-0662">Pyridine nucleotide biosynthesis</keyword>
<keyword evidence="7 11" id="KW-0547">Nucleotide-binding</keyword>
<reference evidence="13 14" key="1">
    <citation type="submission" date="2022-01" db="EMBL/GenBank/DDBJ databases">
        <title>Whole genome-based taxonomy of the Shewanellaceae.</title>
        <authorList>
            <person name="Martin-Rodriguez A.J."/>
        </authorList>
    </citation>
    <scope>NUCLEOTIDE SEQUENCE [LARGE SCALE GENOMIC DNA]</scope>
    <source>
        <strain evidence="13 14">DSM 24955</strain>
    </source>
</reference>
<accession>A0ABT0KJN2</accession>
<proteinExistence type="inferred from homology"/>
<evidence type="ECO:0000256" key="1">
    <source>
        <dbReference type="ARBA" id="ARBA00002324"/>
    </source>
</evidence>
<keyword evidence="6 11" id="KW-0548">Nucleotidyltransferase</keyword>
<evidence type="ECO:0000256" key="6">
    <source>
        <dbReference type="ARBA" id="ARBA00022695"/>
    </source>
</evidence>
<dbReference type="SUPFAM" id="SSF52374">
    <property type="entry name" value="Nucleotidylyl transferase"/>
    <property type="match status" value="1"/>
</dbReference>
<evidence type="ECO:0000313" key="13">
    <source>
        <dbReference type="EMBL" id="MCL1043781.1"/>
    </source>
</evidence>
<gene>
    <name evidence="11 13" type="primary">nadD</name>
    <name evidence="13" type="ORF">L2737_00310</name>
</gene>
<dbReference type="Gene3D" id="3.40.50.620">
    <property type="entry name" value="HUPs"/>
    <property type="match status" value="1"/>
</dbReference>
<comment type="caution">
    <text evidence="13">The sequence shown here is derived from an EMBL/GenBank/DDBJ whole genome shotgun (WGS) entry which is preliminary data.</text>
</comment>
<evidence type="ECO:0000256" key="9">
    <source>
        <dbReference type="ARBA" id="ARBA00023027"/>
    </source>
</evidence>
<keyword evidence="14" id="KW-1185">Reference proteome</keyword>
<dbReference type="EC" id="2.7.7.18" evidence="11"/>
<dbReference type="NCBIfam" id="TIGR00125">
    <property type="entry name" value="cyt_tran_rel"/>
    <property type="match status" value="1"/>
</dbReference>
<keyword evidence="8 11" id="KW-0067">ATP-binding</keyword>
<dbReference type="NCBIfam" id="NF000839">
    <property type="entry name" value="PRK00071.1-1"/>
    <property type="match status" value="1"/>
</dbReference>
<dbReference type="InterPro" id="IPR005248">
    <property type="entry name" value="NadD/NMNAT"/>
</dbReference>
<dbReference type="GO" id="GO:0004515">
    <property type="term" value="F:nicotinate-nucleotide adenylyltransferase activity"/>
    <property type="evidence" value="ECO:0007669"/>
    <property type="project" value="UniProtKB-EC"/>
</dbReference>
<evidence type="ECO:0000256" key="4">
    <source>
        <dbReference type="ARBA" id="ARBA00022642"/>
    </source>
</evidence>
<evidence type="ECO:0000256" key="2">
    <source>
        <dbReference type="ARBA" id="ARBA00005019"/>
    </source>
</evidence>
<evidence type="ECO:0000313" key="14">
    <source>
        <dbReference type="Proteomes" id="UP001202134"/>
    </source>
</evidence>
<dbReference type="InterPro" id="IPR004821">
    <property type="entry name" value="Cyt_trans-like"/>
</dbReference>
<keyword evidence="5 11" id="KW-0808">Transferase</keyword>
<dbReference type="HAMAP" id="MF_00244">
    <property type="entry name" value="NaMN_adenylyltr"/>
    <property type="match status" value="1"/>
</dbReference>
<comment type="catalytic activity">
    <reaction evidence="10 11">
        <text>nicotinate beta-D-ribonucleotide + ATP + H(+) = deamido-NAD(+) + diphosphate</text>
        <dbReference type="Rhea" id="RHEA:22860"/>
        <dbReference type="ChEBI" id="CHEBI:15378"/>
        <dbReference type="ChEBI" id="CHEBI:30616"/>
        <dbReference type="ChEBI" id="CHEBI:33019"/>
        <dbReference type="ChEBI" id="CHEBI:57502"/>
        <dbReference type="ChEBI" id="CHEBI:58437"/>
        <dbReference type="EC" id="2.7.7.18"/>
    </reaction>
</comment>
<dbReference type="CDD" id="cd02165">
    <property type="entry name" value="NMNAT"/>
    <property type="match status" value="1"/>
</dbReference>
<name>A0ABT0KJN2_9GAMM</name>
<dbReference type="PANTHER" id="PTHR39321">
    <property type="entry name" value="NICOTINATE-NUCLEOTIDE ADENYLYLTRANSFERASE-RELATED"/>
    <property type="match status" value="1"/>
</dbReference>
<dbReference type="PANTHER" id="PTHR39321:SF3">
    <property type="entry name" value="PHOSPHOPANTETHEINE ADENYLYLTRANSFERASE"/>
    <property type="match status" value="1"/>
</dbReference>